<organism evidence="2">
    <name type="scientific">Apophua simplicipes ichnovirus</name>
    <dbReference type="NCBI Taxonomy" id="1329648"/>
    <lineage>
        <taxon>Viruses</taxon>
        <taxon>Viruses incertae sedis</taxon>
        <taxon>Polydnaviriformidae</taxon>
        <taxon>Ichnoviriform</taxon>
    </lineage>
</organism>
<feature type="coiled-coil region" evidence="1">
    <location>
        <begin position="13"/>
        <end position="58"/>
    </location>
</feature>
<dbReference type="EMBL" id="KC752228">
    <property type="protein sequence ID" value="AGQ20136.1"/>
    <property type="molecule type" value="Genomic_DNA"/>
</dbReference>
<keyword evidence="1" id="KW-0175">Coiled coil</keyword>
<proteinExistence type="predicted"/>
<reference evidence="2" key="1">
    <citation type="journal article" date="2013" name="J. Gen. Virol.">
        <title>Ultrastructural and genomic characterization of a second banchine polydnavirus confirms the existence of shared features within this ichnovirus lineage.</title>
        <authorList>
            <person name="Djoumad A."/>
            <person name="Stoltz D."/>
            <person name="Beliveau C."/>
            <person name="Boyle B."/>
            <person name="Kuhn L."/>
            <person name="Cusson M."/>
        </authorList>
    </citation>
    <scope>NUCLEOTIDE SEQUENCE</scope>
</reference>
<evidence type="ECO:0000313" key="2">
    <source>
        <dbReference type="EMBL" id="AGQ20136.1"/>
    </source>
</evidence>
<sequence>MAYKISSSEWAKVDELVADIESCKKLLQEVEASASPMITEIQKKKNRLISEFQEAVKKWSLVPSNYTKIVYD</sequence>
<evidence type="ECO:0000256" key="1">
    <source>
        <dbReference type="SAM" id="Coils"/>
    </source>
</evidence>
<protein>
    <submittedName>
        <fullName evidence="2">AsIV-cont00022-ORF1</fullName>
    </submittedName>
</protein>
<accession>S5DMH1</accession>
<name>S5DMH1_9VIRU</name>